<dbReference type="GO" id="GO:0000160">
    <property type="term" value="P:phosphorelay signal transduction system"/>
    <property type="evidence" value="ECO:0007669"/>
    <property type="project" value="InterPro"/>
</dbReference>
<dbReference type="RefSeq" id="WP_188597859.1">
    <property type="nucleotide sequence ID" value="NZ_BMJW01000001.1"/>
</dbReference>
<comment type="caution">
    <text evidence="1">The sequence shown here is derived from an EMBL/GenBank/DDBJ whole genome shotgun (WGS) entry which is preliminary data.</text>
</comment>
<dbReference type="Gene3D" id="1.20.120.160">
    <property type="entry name" value="HPT domain"/>
    <property type="match status" value="1"/>
</dbReference>
<sequence length="106" mass="12186">MEAPNLLYIKNLSDGDTDFEQKLLNIIKHEFPIERKEYLDNICNNNYNLAASNVHKLKHKISILGLLKGSETSVEFENNLLKGDTSLQDEFESILDLITNYLENTN</sequence>
<keyword evidence="1" id="KW-0808">Transferase</keyword>
<reference evidence="1" key="1">
    <citation type="journal article" date="2014" name="Int. J. Syst. Evol. Microbiol.">
        <title>Complete genome sequence of Corynebacterium casei LMG S-19264T (=DSM 44701T), isolated from a smear-ripened cheese.</title>
        <authorList>
            <consortium name="US DOE Joint Genome Institute (JGI-PGF)"/>
            <person name="Walter F."/>
            <person name="Albersmeier A."/>
            <person name="Kalinowski J."/>
            <person name="Ruckert C."/>
        </authorList>
    </citation>
    <scope>NUCLEOTIDE SEQUENCE</scope>
    <source>
        <strain evidence="1">CGMCC 1.15763</strain>
    </source>
</reference>
<organism evidence="1 2">
    <name type="scientific">Polaribacter pacificus</name>
    <dbReference type="NCBI Taxonomy" id="1775173"/>
    <lineage>
        <taxon>Bacteria</taxon>
        <taxon>Pseudomonadati</taxon>
        <taxon>Bacteroidota</taxon>
        <taxon>Flavobacteriia</taxon>
        <taxon>Flavobacteriales</taxon>
        <taxon>Flavobacteriaceae</taxon>
    </lineage>
</organism>
<evidence type="ECO:0000313" key="1">
    <source>
        <dbReference type="EMBL" id="GGG92497.1"/>
    </source>
</evidence>
<dbReference type="EMBL" id="BMJW01000001">
    <property type="protein sequence ID" value="GGG92497.1"/>
    <property type="molecule type" value="Genomic_DNA"/>
</dbReference>
<name>A0A917MCQ8_9FLAO</name>
<dbReference type="GO" id="GO:0016301">
    <property type="term" value="F:kinase activity"/>
    <property type="evidence" value="ECO:0007669"/>
    <property type="project" value="UniProtKB-KW"/>
</dbReference>
<protein>
    <submittedName>
        <fullName evidence="1">Histidine kinase</fullName>
    </submittedName>
</protein>
<gene>
    <name evidence="1" type="ORF">GCM10011416_06770</name>
</gene>
<dbReference type="InterPro" id="IPR036641">
    <property type="entry name" value="HPT_dom_sf"/>
</dbReference>
<reference evidence="1" key="2">
    <citation type="submission" date="2020-09" db="EMBL/GenBank/DDBJ databases">
        <authorList>
            <person name="Sun Q."/>
            <person name="Zhou Y."/>
        </authorList>
    </citation>
    <scope>NUCLEOTIDE SEQUENCE</scope>
    <source>
        <strain evidence="1">CGMCC 1.15763</strain>
    </source>
</reference>
<dbReference type="Proteomes" id="UP000633278">
    <property type="component" value="Unassembled WGS sequence"/>
</dbReference>
<dbReference type="AlphaFoldDB" id="A0A917MCQ8"/>
<evidence type="ECO:0000313" key="2">
    <source>
        <dbReference type="Proteomes" id="UP000633278"/>
    </source>
</evidence>
<keyword evidence="1" id="KW-0418">Kinase</keyword>
<proteinExistence type="predicted"/>
<accession>A0A917MCQ8</accession>
<keyword evidence="2" id="KW-1185">Reference proteome</keyword>
<dbReference type="SUPFAM" id="SSF47226">
    <property type="entry name" value="Histidine-containing phosphotransfer domain, HPT domain"/>
    <property type="match status" value="1"/>
</dbReference>